<evidence type="ECO:0000313" key="1">
    <source>
        <dbReference type="EMBL" id="QCI62930.1"/>
    </source>
</evidence>
<keyword evidence="2" id="KW-1185">Reference proteome</keyword>
<dbReference type="OrthoDB" id="7997794at2"/>
<sequence>MAYVTHSSFDPHDDTTALRPRGLLASLGHLLARLGGRITESSQSTTERAIENLVMRSGGRLTDGIEREIARRMMGATSRRGCW</sequence>
<evidence type="ECO:0000313" key="2">
    <source>
        <dbReference type="Proteomes" id="UP000298781"/>
    </source>
</evidence>
<reference evidence="1 2" key="1">
    <citation type="submission" date="2019-04" db="EMBL/GenBank/DDBJ databases">
        <title>Phreatobacter aquaticus sp. nov.</title>
        <authorList>
            <person name="Choi A."/>
        </authorList>
    </citation>
    <scope>NUCLEOTIDE SEQUENCE [LARGE SCALE GENOMIC DNA]</scope>
    <source>
        <strain evidence="1 2">KCTC 52518</strain>
    </source>
</reference>
<dbReference type="RefSeq" id="WP_136958393.1">
    <property type="nucleotide sequence ID" value="NZ_CP039690.1"/>
</dbReference>
<proteinExistence type="predicted"/>
<dbReference type="EMBL" id="CP039690">
    <property type="protein sequence ID" value="QCI62930.1"/>
    <property type="molecule type" value="Genomic_DNA"/>
</dbReference>
<organism evidence="1 2">
    <name type="scientific">Phreatobacter stygius</name>
    <dbReference type="NCBI Taxonomy" id="1940610"/>
    <lineage>
        <taxon>Bacteria</taxon>
        <taxon>Pseudomonadati</taxon>
        <taxon>Pseudomonadota</taxon>
        <taxon>Alphaproteobacteria</taxon>
        <taxon>Hyphomicrobiales</taxon>
        <taxon>Phreatobacteraceae</taxon>
        <taxon>Phreatobacter</taxon>
    </lineage>
</organism>
<accession>A0A4D7AZ11</accession>
<name>A0A4D7AZ11_9HYPH</name>
<dbReference type="Proteomes" id="UP000298781">
    <property type="component" value="Chromosome"/>
</dbReference>
<gene>
    <name evidence="1" type="ORF">E8M01_00915</name>
</gene>
<dbReference type="AlphaFoldDB" id="A0A4D7AZ11"/>
<dbReference type="KEGG" id="pstg:E8M01_00915"/>
<protein>
    <submittedName>
        <fullName evidence="1">Uncharacterized protein</fullName>
    </submittedName>
</protein>